<dbReference type="OrthoDB" id="5470815at2"/>
<accession>A0A5C1QC60</accession>
<dbReference type="KEGG" id="sper:EW093_10110"/>
<keyword evidence="2" id="KW-1185">Reference proteome</keyword>
<gene>
    <name evidence="1" type="ORF">EW093_10110</name>
</gene>
<dbReference type="EMBL" id="CP035807">
    <property type="protein sequence ID" value="QEN05047.1"/>
    <property type="molecule type" value="Genomic_DNA"/>
</dbReference>
<reference evidence="1 2" key="1">
    <citation type="submission" date="2019-02" db="EMBL/GenBank/DDBJ databases">
        <authorList>
            <person name="Fomenkov A."/>
            <person name="Dubinina G."/>
            <person name="Grabovich M."/>
            <person name="Vincze T."/>
            <person name="Roberts R.J."/>
        </authorList>
    </citation>
    <scope>NUCLEOTIDE SEQUENCE [LARGE SCALE GENOMIC DNA]</scope>
    <source>
        <strain evidence="1 2">P</strain>
    </source>
</reference>
<sequence>MLLRKGVYNDKLSQLTYNLKESIDSPTGIYLIKGENGVGKSRFIEGVLLKELKKQDKSILYFAQDIENQILCYNLINLVKVFVETLKKQGSFFKTIFLNDDSHNNIPLEFNDETTLTPTDDSKKSFIITECSKYSNLDVVIFDEADKYFGKVEDFITFVENLKCKHIFIISHLFKTEYQTLQLSSKEGGVNIELFNS</sequence>
<dbReference type="AlphaFoldDB" id="A0A5C1QC60"/>
<dbReference type="SUPFAM" id="SSF52540">
    <property type="entry name" value="P-loop containing nucleoside triphosphate hydrolases"/>
    <property type="match status" value="1"/>
</dbReference>
<proteinExistence type="predicted"/>
<protein>
    <submittedName>
        <fullName evidence="1">Uncharacterized protein</fullName>
    </submittedName>
</protein>
<dbReference type="InterPro" id="IPR027417">
    <property type="entry name" value="P-loop_NTPase"/>
</dbReference>
<organism evidence="1 2">
    <name type="scientific">Thiospirochaeta perfilievii</name>
    <dbReference type="NCBI Taxonomy" id="252967"/>
    <lineage>
        <taxon>Bacteria</taxon>
        <taxon>Pseudomonadati</taxon>
        <taxon>Spirochaetota</taxon>
        <taxon>Spirochaetia</taxon>
        <taxon>Spirochaetales</taxon>
        <taxon>Spirochaetaceae</taxon>
        <taxon>Thiospirochaeta</taxon>
    </lineage>
</organism>
<evidence type="ECO:0000313" key="2">
    <source>
        <dbReference type="Proteomes" id="UP000323824"/>
    </source>
</evidence>
<name>A0A5C1QC60_9SPIO</name>
<dbReference type="RefSeq" id="WP_149568288.1">
    <property type="nucleotide sequence ID" value="NZ_CP035807.1"/>
</dbReference>
<dbReference type="Proteomes" id="UP000323824">
    <property type="component" value="Chromosome"/>
</dbReference>
<dbReference type="Gene3D" id="3.40.50.300">
    <property type="entry name" value="P-loop containing nucleotide triphosphate hydrolases"/>
    <property type="match status" value="1"/>
</dbReference>
<reference evidence="1 2" key="2">
    <citation type="submission" date="2019-09" db="EMBL/GenBank/DDBJ databases">
        <title>Complete Genome Sequence and Methylome Analysis of free living Spirochaetas.</title>
        <authorList>
            <person name="Leshcheva N."/>
            <person name="Mikheeva N."/>
        </authorList>
    </citation>
    <scope>NUCLEOTIDE SEQUENCE [LARGE SCALE GENOMIC DNA]</scope>
    <source>
        <strain evidence="1 2">P</strain>
    </source>
</reference>
<evidence type="ECO:0000313" key="1">
    <source>
        <dbReference type="EMBL" id="QEN05047.1"/>
    </source>
</evidence>